<dbReference type="GO" id="GO:0097363">
    <property type="term" value="F:protein O-acetylglucosaminyltransferase activity"/>
    <property type="evidence" value="ECO:0007669"/>
    <property type="project" value="UniProtKB-EC"/>
</dbReference>
<keyword evidence="6" id="KW-0677">Repeat</keyword>
<comment type="caution">
    <text evidence="11">The sequence shown here is derived from an EMBL/GenBank/DDBJ whole genome shotgun (WGS) entry which is preliminary data.</text>
</comment>
<dbReference type="PANTHER" id="PTHR44366">
    <property type="entry name" value="UDP-N-ACETYLGLUCOSAMINE--PEPTIDE N-ACETYLGLUCOSAMINYLTRANSFERASE 110 KDA SUBUNIT"/>
    <property type="match status" value="1"/>
</dbReference>
<dbReference type="Pfam" id="PF13414">
    <property type="entry name" value="TPR_11"/>
    <property type="match status" value="2"/>
</dbReference>
<dbReference type="Gene3D" id="3.40.50.11380">
    <property type="match status" value="1"/>
</dbReference>
<feature type="region of interest" description="Disordered" evidence="9">
    <location>
        <begin position="788"/>
        <end position="811"/>
    </location>
</feature>
<feature type="repeat" description="TPR" evidence="8">
    <location>
        <begin position="90"/>
        <end position="123"/>
    </location>
</feature>
<keyword evidence="12" id="KW-1185">Reference proteome</keyword>
<dbReference type="InterPro" id="IPR011990">
    <property type="entry name" value="TPR-like_helical_dom_sf"/>
</dbReference>
<evidence type="ECO:0000256" key="1">
    <source>
        <dbReference type="ARBA" id="ARBA00004922"/>
    </source>
</evidence>
<evidence type="ECO:0000259" key="10">
    <source>
        <dbReference type="Pfam" id="PF13844"/>
    </source>
</evidence>
<dbReference type="InterPro" id="IPR019734">
    <property type="entry name" value="TPR_rpt"/>
</dbReference>
<feature type="repeat" description="TPR" evidence="8">
    <location>
        <begin position="158"/>
        <end position="191"/>
    </location>
</feature>
<evidence type="ECO:0000256" key="9">
    <source>
        <dbReference type="SAM" id="MobiDB-lite"/>
    </source>
</evidence>
<sequence length="1024" mass="112416">MSPTKMSKKMMMSKMSREDVALARLGREGQRLYGEGKYKEALLVVEEIYNIDAARPENVLLLGAVHFELQNFAESIFYNQQCIRLEPKMAEAYNNLGNALGEVGDAEGAIQFLLKAIKLKPRYADAYNNLASAHMKLGQLGDAAETYEMCLVMDPTMVEAHCNLGTLHKARGKGDAARKCYLEAIRHKPDCAVAWSNLAGIFKDEGHLTTAVAYYRESIRLCPSLADAYSNLGAAMQAMGNAKEARQCYATAISLRPDLAVAHGNLGSCLLATGDAEGAVEASRRAVQLDSNYPDALNTLGTALRALSQLRAANPLHRECLAREAITSYRAALRLKPDHPHAYCNLGVAMRDRGMIREAIHCNVTAARLKPDLAAAHANLGALLREQGRVNQGLAHAHRAVDLDPGLVEARVNLSSAYRQLGNLDAAEEWSETAVKMAPSFGEAHAAKGAVLADRGEFDDAIASFERAIDLGGDDPDAFAALVVAKAAICRWDDRHAQLGRLARILEAQLASDAFDDDEFDAAIKFKVRAKARVTQDCRDMLRHEYGFSLEEEEEEEEDGAPRSKKRPRVYFGRLPCIHAFHALCLPHIVSPRDVQRIARRYAASARANVVLSRPPFVSYPRLRASHRLRIGYLSGNFTDHPVAHLVAPALKYHDRATCYVTCYALTAAAADSPSSSARCEWRSMVEAGCEGGAVDLPSDPAEAARAIHGDNVNVLISLDGHMAGGRNEVLALRPAPVQVGCAFGYPGTIGADYVDYLVADAHLRQESLDERFLVVPGMLNAHRDLFPLEEEEEENDDEKKEDRSASSRQRHGVPEEGFLFAYFGPLSHLDPIVFDKWMAILSRVPGSLLWLSRDPECAEPRLRSEARKRKIDDARIVFTEPIPKSLATIRRAGTAQLNLQPFAVHDADGALDCLWAGTPVLAHAGRAMPARTASALLLAAECPDLVAKTLETYVDMAVSLALDPERYENVKIRVRDARESVLFDTNRTVRNLEAGLAAALAKCLDEEEEEDHHHHHHRPENAA</sequence>
<comment type="pathway">
    <text evidence="1">Protein modification; protein glycosylation.</text>
</comment>
<dbReference type="PROSITE" id="PS50005">
    <property type="entry name" value="TPR"/>
    <property type="match status" value="9"/>
</dbReference>
<feature type="repeat" description="TPR" evidence="8">
    <location>
        <begin position="260"/>
        <end position="293"/>
    </location>
</feature>
<evidence type="ECO:0000256" key="3">
    <source>
        <dbReference type="ARBA" id="ARBA00011970"/>
    </source>
</evidence>
<feature type="repeat" description="TPR" evidence="8">
    <location>
        <begin position="374"/>
        <end position="407"/>
    </location>
</feature>
<accession>A0AAD7U516</accession>
<feature type="domain" description="O-GlcNAc transferase C-terminal" evidence="10">
    <location>
        <begin position="798"/>
        <end position="992"/>
    </location>
</feature>
<gene>
    <name evidence="11" type="ORF">CTAYLR_002971</name>
</gene>
<dbReference type="EC" id="2.4.1.255" evidence="3"/>
<dbReference type="Pfam" id="PF13432">
    <property type="entry name" value="TPR_16"/>
    <property type="match status" value="2"/>
</dbReference>
<protein>
    <recommendedName>
        <fullName evidence="3">protein O-GlcNAc transferase</fullName>
        <ecNumber evidence="3">2.4.1.255</ecNumber>
    </recommendedName>
</protein>
<dbReference type="EMBL" id="JAQMWT010000675">
    <property type="protein sequence ID" value="KAJ8598371.1"/>
    <property type="molecule type" value="Genomic_DNA"/>
</dbReference>
<dbReference type="Proteomes" id="UP001230188">
    <property type="component" value="Unassembled WGS sequence"/>
</dbReference>
<proteinExistence type="inferred from homology"/>
<feature type="repeat" description="TPR" evidence="8">
    <location>
        <begin position="124"/>
        <end position="157"/>
    </location>
</feature>
<dbReference type="PANTHER" id="PTHR44366:SF1">
    <property type="entry name" value="UDP-N-ACETYLGLUCOSAMINE--PEPTIDE N-ACETYLGLUCOSAMINYLTRANSFERASE 110 KDA SUBUNIT"/>
    <property type="match status" value="1"/>
</dbReference>
<dbReference type="Pfam" id="PF13424">
    <property type="entry name" value="TPR_12"/>
    <property type="match status" value="1"/>
</dbReference>
<evidence type="ECO:0000256" key="5">
    <source>
        <dbReference type="ARBA" id="ARBA00022679"/>
    </source>
</evidence>
<dbReference type="InterPro" id="IPR037919">
    <property type="entry name" value="OGT"/>
</dbReference>
<dbReference type="SUPFAM" id="SSF48452">
    <property type="entry name" value="TPR-like"/>
    <property type="match status" value="2"/>
</dbReference>
<dbReference type="Pfam" id="PF13844">
    <property type="entry name" value="Glyco_transf_41"/>
    <property type="match status" value="2"/>
</dbReference>
<dbReference type="SMART" id="SM00028">
    <property type="entry name" value="TPR"/>
    <property type="match status" value="12"/>
</dbReference>
<comment type="similarity">
    <text evidence="2">Belongs to the glycosyltransferase 41 family. O-GlcNAc transferase subfamily.</text>
</comment>
<evidence type="ECO:0000256" key="8">
    <source>
        <dbReference type="PROSITE-ProRule" id="PRU00339"/>
    </source>
</evidence>
<evidence type="ECO:0000313" key="12">
    <source>
        <dbReference type="Proteomes" id="UP001230188"/>
    </source>
</evidence>
<feature type="repeat" description="TPR" evidence="8">
    <location>
        <begin position="192"/>
        <end position="225"/>
    </location>
</feature>
<keyword evidence="7 8" id="KW-0802">TPR repeat</keyword>
<evidence type="ECO:0000256" key="4">
    <source>
        <dbReference type="ARBA" id="ARBA00022676"/>
    </source>
</evidence>
<dbReference type="PROSITE" id="PS50293">
    <property type="entry name" value="TPR_REGION"/>
    <property type="match status" value="2"/>
</dbReference>
<dbReference type="Gene3D" id="3.40.50.2000">
    <property type="entry name" value="Glycogen Phosphorylase B"/>
    <property type="match status" value="1"/>
</dbReference>
<evidence type="ECO:0000313" key="11">
    <source>
        <dbReference type="EMBL" id="KAJ8598371.1"/>
    </source>
</evidence>
<feature type="repeat" description="TPR" evidence="8">
    <location>
        <begin position="226"/>
        <end position="259"/>
    </location>
</feature>
<dbReference type="Gene3D" id="1.25.40.10">
    <property type="entry name" value="Tetratricopeptide repeat domain"/>
    <property type="match status" value="9"/>
</dbReference>
<dbReference type="AlphaFoldDB" id="A0AAD7U516"/>
<evidence type="ECO:0000256" key="6">
    <source>
        <dbReference type="ARBA" id="ARBA00022737"/>
    </source>
</evidence>
<dbReference type="GO" id="GO:0006493">
    <property type="term" value="P:protein O-linked glycosylation"/>
    <property type="evidence" value="ECO:0007669"/>
    <property type="project" value="InterPro"/>
</dbReference>
<dbReference type="InterPro" id="IPR029489">
    <property type="entry name" value="OGT/SEC/SPY_C"/>
</dbReference>
<name>A0AAD7U516_9STRA</name>
<feature type="compositionally biased region" description="Acidic residues" evidence="9">
    <location>
        <begin position="788"/>
        <end position="797"/>
    </location>
</feature>
<organism evidence="11 12">
    <name type="scientific">Chrysophaeum taylorii</name>
    <dbReference type="NCBI Taxonomy" id="2483200"/>
    <lineage>
        <taxon>Eukaryota</taxon>
        <taxon>Sar</taxon>
        <taxon>Stramenopiles</taxon>
        <taxon>Ochrophyta</taxon>
        <taxon>Pelagophyceae</taxon>
        <taxon>Pelagomonadales</taxon>
        <taxon>Pelagomonadaceae</taxon>
        <taxon>Chrysophaeum</taxon>
    </lineage>
</organism>
<evidence type="ECO:0000256" key="7">
    <source>
        <dbReference type="ARBA" id="ARBA00022803"/>
    </source>
</evidence>
<keyword evidence="5" id="KW-0808">Transferase</keyword>
<feature type="domain" description="O-GlcNAc transferase C-terminal" evidence="10">
    <location>
        <begin position="573"/>
        <end position="763"/>
    </location>
</feature>
<reference evidence="11" key="1">
    <citation type="submission" date="2023-01" db="EMBL/GenBank/DDBJ databases">
        <title>Metagenome sequencing of chrysophaentin producing Chrysophaeum taylorii.</title>
        <authorList>
            <person name="Davison J."/>
            <person name="Bewley C."/>
        </authorList>
    </citation>
    <scope>NUCLEOTIDE SEQUENCE</scope>
    <source>
        <strain evidence="11">NIES-1699</strain>
    </source>
</reference>
<evidence type="ECO:0000256" key="2">
    <source>
        <dbReference type="ARBA" id="ARBA00005386"/>
    </source>
</evidence>
<feature type="repeat" description="TPR" evidence="8">
    <location>
        <begin position="408"/>
        <end position="441"/>
    </location>
</feature>
<keyword evidence="4" id="KW-0328">Glycosyltransferase</keyword>
<feature type="repeat" description="TPR" evidence="8">
    <location>
        <begin position="442"/>
        <end position="475"/>
    </location>
</feature>